<evidence type="ECO:0000313" key="1">
    <source>
        <dbReference type="EMBL" id="BDI30761.1"/>
    </source>
</evidence>
<evidence type="ECO:0000313" key="2">
    <source>
        <dbReference type="Proteomes" id="UP000287394"/>
    </source>
</evidence>
<dbReference type="AlphaFoldDB" id="A0A402CTE8"/>
<sequence length="120" mass="13592">MNRTILAKHLTKHPAALSLVKVLLFTFAYTILYLPLYTIGLGIFNRIDHKPFFAHWQDNFPWIAGYISSCVIGDMIFTEERQKALLSRIPKGWMIGIMIAIMLVAVLVIILLTKTTNSAS</sequence>
<accession>A0A402CTE8</accession>
<keyword evidence="2" id="KW-1185">Reference proteome</keyword>
<dbReference type="KEGG" id="ccot:CCAX7_28120"/>
<dbReference type="Proteomes" id="UP000287394">
    <property type="component" value="Chromosome"/>
</dbReference>
<reference evidence="1 2" key="1">
    <citation type="journal article" date="2019" name="Int. J. Syst. Evol. Microbiol.">
        <title>Capsulimonas corticalis gen. nov., sp. nov., an aerobic capsulated bacterium, of a novel bacterial order, Capsulimonadales ord. nov., of the class Armatimonadia of the phylum Armatimonadetes.</title>
        <authorList>
            <person name="Li J."/>
            <person name="Kudo C."/>
            <person name="Tonouchi A."/>
        </authorList>
    </citation>
    <scope>NUCLEOTIDE SEQUENCE [LARGE SCALE GENOMIC DNA]</scope>
    <source>
        <strain evidence="1 2">AX-7</strain>
    </source>
</reference>
<name>A0A402CTE8_9BACT</name>
<protein>
    <submittedName>
        <fullName evidence="1">Uncharacterized protein</fullName>
    </submittedName>
</protein>
<dbReference type="EMBL" id="AP025739">
    <property type="protein sequence ID" value="BDI30761.1"/>
    <property type="molecule type" value="Genomic_DNA"/>
</dbReference>
<gene>
    <name evidence="1" type="ORF">CCAX7_28120</name>
</gene>
<dbReference type="RefSeq" id="WP_119320643.1">
    <property type="nucleotide sequence ID" value="NZ_AP025739.1"/>
</dbReference>
<organism evidence="1 2">
    <name type="scientific">Capsulimonas corticalis</name>
    <dbReference type="NCBI Taxonomy" id="2219043"/>
    <lineage>
        <taxon>Bacteria</taxon>
        <taxon>Bacillati</taxon>
        <taxon>Armatimonadota</taxon>
        <taxon>Armatimonadia</taxon>
        <taxon>Capsulimonadales</taxon>
        <taxon>Capsulimonadaceae</taxon>
        <taxon>Capsulimonas</taxon>
    </lineage>
</organism>
<proteinExistence type="predicted"/>